<dbReference type="PANTHER" id="PTHR23195">
    <property type="entry name" value="YEATS DOMAIN"/>
    <property type="match status" value="1"/>
</dbReference>
<comment type="subcellular location">
    <subcellularLocation>
        <location evidence="1 10">Nucleus</location>
    </subcellularLocation>
</comment>
<proteinExistence type="predicted"/>
<dbReference type="GO" id="GO:0051726">
    <property type="term" value="P:regulation of cell cycle"/>
    <property type="evidence" value="ECO:0007669"/>
    <property type="project" value="UniProtKB-ARBA"/>
</dbReference>
<protein>
    <recommendedName>
        <fullName evidence="9">YEATS domain-containing protein 2</fullName>
    </recommendedName>
</protein>
<dbReference type="InParanoid" id="B3RSY2"/>
<keyword evidence="13" id="KW-1185">Reference proteome</keyword>
<dbReference type="InterPro" id="IPR005033">
    <property type="entry name" value="YEATS"/>
</dbReference>
<evidence type="ECO:0000256" key="4">
    <source>
        <dbReference type="ARBA" id="ARBA00022843"/>
    </source>
</evidence>
<dbReference type="Pfam" id="PF03366">
    <property type="entry name" value="YEATS"/>
    <property type="match status" value="1"/>
</dbReference>
<evidence type="ECO:0000313" key="13">
    <source>
        <dbReference type="Proteomes" id="UP000009022"/>
    </source>
</evidence>
<evidence type="ECO:0000256" key="7">
    <source>
        <dbReference type="ARBA" id="ARBA00060245"/>
    </source>
</evidence>
<comment type="function">
    <text evidence="7">Chromatin reader component of the ATAC complex, a complex with histone acetyltransferase activity on histones H3 and H4. YEATS2 specifically recognizes and binds histone H3 crotonylated at 'Lys-27' (H3K27cr). Crotonylation marks active promoters and enhancers and confers resistance to transcriptional repressors.</text>
</comment>
<dbReference type="GO" id="GO:0006338">
    <property type="term" value="P:chromatin remodeling"/>
    <property type="evidence" value="ECO:0000318"/>
    <property type="project" value="GO_Central"/>
</dbReference>
<keyword evidence="5" id="KW-0175">Coiled coil</keyword>
<keyword evidence="4" id="KW-0832">Ubl conjugation</keyword>
<dbReference type="FunFam" id="2.60.40.1970:FF:000001">
    <property type="entry name" value="YEATS domain containing 2"/>
    <property type="match status" value="1"/>
</dbReference>
<keyword evidence="3" id="KW-0597">Phosphoprotein</keyword>
<evidence type="ECO:0000313" key="12">
    <source>
        <dbReference type="EMBL" id="EDV27127.1"/>
    </source>
</evidence>
<organism evidence="12 13">
    <name type="scientific">Trichoplax adhaerens</name>
    <name type="common">Trichoplax reptans</name>
    <dbReference type="NCBI Taxonomy" id="10228"/>
    <lineage>
        <taxon>Eukaryota</taxon>
        <taxon>Metazoa</taxon>
        <taxon>Placozoa</taxon>
        <taxon>Uniplacotomia</taxon>
        <taxon>Trichoplacea</taxon>
        <taxon>Trichoplacidae</taxon>
        <taxon>Trichoplax</taxon>
    </lineage>
</organism>
<dbReference type="GO" id="GO:0042393">
    <property type="term" value="F:histone binding"/>
    <property type="evidence" value="ECO:0000318"/>
    <property type="project" value="GO_Central"/>
</dbReference>
<dbReference type="GO" id="GO:0006357">
    <property type="term" value="P:regulation of transcription by RNA polymerase II"/>
    <property type="evidence" value="ECO:0000318"/>
    <property type="project" value="GO_Central"/>
</dbReference>
<dbReference type="AlphaFoldDB" id="B3RSY2"/>
<feature type="domain" description="YEATS" evidence="11">
    <location>
        <begin position="155"/>
        <end position="305"/>
    </location>
</feature>
<dbReference type="STRING" id="10228.B3RSY2"/>
<dbReference type="OrthoDB" id="1741717at2759"/>
<dbReference type="InterPro" id="IPR055127">
    <property type="entry name" value="YEATS2_3HBD"/>
</dbReference>
<evidence type="ECO:0000256" key="1">
    <source>
        <dbReference type="ARBA" id="ARBA00004123"/>
    </source>
</evidence>
<keyword evidence="2" id="KW-1017">Isopeptide bond</keyword>
<name>B3RSY2_TRIAD</name>
<dbReference type="KEGG" id="tad:TRIADDRAFT_54769"/>
<dbReference type="CTD" id="6751812"/>
<dbReference type="eggNOG" id="KOG3149">
    <property type="taxonomic scope" value="Eukaryota"/>
</dbReference>
<evidence type="ECO:0000256" key="5">
    <source>
        <dbReference type="ARBA" id="ARBA00023054"/>
    </source>
</evidence>
<keyword evidence="6 10" id="KW-0539">Nucleus</keyword>
<accession>B3RSY2</accession>
<evidence type="ECO:0000256" key="2">
    <source>
        <dbReference type="ARBA" id="ARBA00022499"/>
    </source>
</evidence>
<evidence type="ECO:0000256" key="6">
    <source>
        <dbReference type="ARBA" id="ARBA00023242"/>
    </source>
</evidence>
<dbReference type="InterPro" id="IPR038704">
    <property type="entry name" value="YEAST_sf"/>
</dbReference>
<evidence type="ECO:0000259" key="11">
    <source>
        <dbReference type="PROSITE" id="PS51037"/>
    </source>
</evidence>
<dbReference type="RefSeq" id="XP_002111123.1">
    <property type="nucleotide sequence ID" value="XM_002111087.1"/>
</dbReference>
<dbReference type="OMA" id="KRRACEW"/>
<comment type="subunit">
    <text evidence="8">Component of the ADA2A-containing complex (ATAC), composed of KAT14, KAT2A, TADA2L, TADA3L, ZZ3, MBIP, WDR5, YEATS2, SGF29 and DR1.</text>
</comment>
<dbReference type="Proteomes" id="UP000009022">
    <property type="component" value="Unassembled WGS sequence"/>
</dbReference>
<reference evidence="12 13" key="1">
    <citation type="journal article" date="2008" name="Nature">
        <title>The Trichoplax genome and the nature of placozoans.</title>
        <authorList>
            <person name="Srivastava M."/>
            <person name="Begovic E."/>
            <person name="Chapman J."/>
            <person name="Putnam N.H."/>
            <person name="Hellsten U."/>
            <person name="Kawashima T."/>
            <person name="Kuo A."/>
            <person name="Mitros T."/>
            <person name="Salamov A."/>
            <person name="Carpenter M.L."/>
            <person name="Signorovitch A.Y."/>
            <person name="Moreno M.A."/>
            <person name="Kamm K."/>
            <person name="Grimwood J."/>
            <person name="Schmutz J."/>
            <person name="Shapiro H."/>
            <person name="Grigoriev I.V."/>
            <person name="Buss L.W."/>
            <person name="Schierwater B."/>
            <person name="Dellaporta S.L."/>
            <person name="Rokhsar D.S."/>
        </authorList>
    </citation>
    <scope>NUCLEOTIDE SEQUENCE [LARGE SCALE GENOMIC DNA]</scope>
    <source>
        <strain evidence="12 13">Grell-BS-1999</strain>
    </source>
</reference>
<sequence>MADPDYEDVNYHRKRMRLEDSGAKELAIQKIEDIITNQFDTELRYKEREIATIDQRIYQVRAMLDKIRACIIAKFYGTPKPLEQLTDRTATDPDTAENEDIISRNLSSQKLTFINPNHPAESIVKEARLQNSTATKTTQESKAIQERSSRNEGDISSRFYTKKRIIIGNTSKYIPLDQRDEHNQSTHKWMVYVRGTEEVEPEIHQFVKCVWFFLHPSYRPNDLVKVNQPPFHLTRRGWGEFPVRVQLHFVDSHNKRVDVIHHLKLDRTYTGLQTLGSETIVDVELYHEWKTDVDTVSNAPVSPDNLDEIVDELISKDSNPEIVGDNDMFEQVTSPDTFKYEPEIETKFDLEQLLEEGAKVYQLISENSTPLSQPYCAKNCETFFSWNIGKRRAAEWQRAIDMKKFIGSHSPGLVQLPTTKQITIWCRQHGYTPVDLNSKRDGGIANFCHICGRLLYTGNQQEFKENMKTNHVCKTSFDLLAYDNEAITEINVVDNSEAHESIDNKRTVIESENQEVSIPPLPPELQWIRDTSKEIIGVDFQTVKKGDVETPLSERIIFEACKGFIKHILRKSVAVAAKGSSSSVIDYVLVPSHIHAAIKEIENCDFITKSCLGQEIAAINELES</sequence>
<dbReference type="GO" id="GO:0035267">
    <property type="term" value="C:NuA4 histone acetyltransferase complex"/>
    <property type="evidence" value="ECO:0000318"/>
    <property type="project" value="GO_Central"/>
</dbReference>
<gene>
    <name evidence="12" type="ORF">TRIADDRAFT_54769</name>
</gene>
<dbReference type="Gene3D" id="2.60.40.1970">
    <property type="entry name" value="YEATS domain"/>
    <property type="match status" value="1"/>
</dbReference>
<evidence type="ECO:0000256" key="3">
    <source>
        <dbReference type="ARBA" id="ARBA00022553"/>
    </source>
</evidence>
<evidence type="ECO:0000256" key="8">
    <source>
        <dbReference type="ARBA" id="ARBA00065122"/>
    </source>
</evidence>
<dbReference type="PROSITE" id="PS51037">
    <property type="entry name" value="YEATS"/>
    <property type="match status" value="1"/>
</dbReference>
<dbReference type="GO" id="GO:0005634">
    <property type="term" value="C:nucleus"/>
    <property type="evidence" value="ECO:0000318"/>
    <property type="project" value="GO_Central"/>
</dbReference>
<dbReference type="CDD" id="cd16907">
    <property type="entry name" value="YEATS_YEATS2_like"/>
    <property type="match status" value="1"/>
</dbReference>
<dbReference type="PhylomeDB" id="B3RSY2"/>
<dbReference type="HOGENOM" id="CLU_438280_0_0_1"/>
<dbReference type="InterPro" id="IPR055129">
    <property type="entry name" value="YEATS_dom"/>
</dbReference>
<dbReference type="GeneID" id="6751812"/>
<dbReference type="Pfam" id="PF22951">
    <property type="entry name" value="3HBD"/>
    <property type="match status" value="1"/>
</dbReference>
<evidence type="ECO:0000256" key="10">
    <source>
        <dbReference type="PROSITE-ProRule" id="PRU00376"/>
    </source>
</evidence>
<evidence type="ECO:0000256" key="9">
    <source>
        <dbReference type="ARBA" id="ARBA00068329"/>
    </source>
</evidence>
<dbReference type="EMBL" id="DS985243">
    <property type="protein sequence ID" value="EDV27127.1"/>
    <property type="molecule type" value="Genomic_DNA"/>
</dbReference>